<comment type="caution">
    <text evidence="2">The sequence shown here is derived from an EMBL/GenBank/DDBJ whole genome shotgun (WGS) entry which is preliminary data.</text>
</comment>
<keyword evidence="3" id="KW-1185">Reference proteome</keyword>
<proteinExistence type="predicted"/>
<evidence type="ECO:0000313" key="2">
    <source>
        <dbReference type="EMBL" id="TNN68943.1"/>
    </source>
</evidence>
<protein>
    <submittedName>
        <fullName evidence="2">Uncharacterized protein</fullName>
    </submittedName>
</protein>
<gene>
    <name evidence="2" type="ORF">EYF80_020804</name>
</gene>
<evidence type="ECO:0000256" key="1">
    <source>
        <dbReference type="SAM" id="MobiDB-lite"/>
    </source>
</evidence>
<reference evidence="2 3" key="1">
    <citation type="submission" date="2019-03" db="EMBL/GenBank/DDBJ databases">
        <title>First draft genome of Liparis tanakae, snailfish: a comprehensive survey of snailfish specific genes.</title>
        <authorList>
            <person name="Kim W."/>
            <person name="Song I."/>
            <person name="Jeong J.-H."/>
            <person name="Kim D."/>
            <person name="Kim S."/>
            <person name="Ryu S."/>
            <person name="Song J.Y."/>
            <person name="Lee S.K."/>
        </authorList>
    </citation>
    <scope>NUCLEOTIDE SEQUENCE [LARGE SCALE GENOMIC DNA]</scope>
    <source>
        <tissue evidence="2">Muscle</tissue>
    </source>
</reference>
<evidence type="ECO:0000313" key="3">
    <source>
        <dbReference type="Proteomes" id="UP000314294"/>
    </source>
</evidence>
<dbReference type="Proteomes" id="UP000314294">
    <property type="component" value="Unassembled WGS sequence"/>
</dbReference>
<feature type="region of interest" description="Disordered" evidence="1">
    <location>
        <begin position="35"/>
        <end position="71"/>
    </location>
</feature>
<organism evidence="2 3">
    <name type="scientific">Liparis tanakae</name>
    <name type="common">Tanaka's snailfish</name>
    <dbReference type="NCBI Taxonomy" id="230148"/>
    <lineage>
        <taxon>Eukaryota</taxon>
        <taxon>Metazoa</taxon>
        <taxon>Chordata</taxon>
        <taxon>Craniata</taxon>
        <taxon>Vertebrata</taxon>
        <taxon>Euteleostomi</taxon>
        <taxon>Actinopterygii</taxon>
        <taxon>Neopterygii</taxon>
        <taxon>Teleostei</taxon>
        <taxon>Neoteleostei</taxon>
        <taxon>Acanthomorphata</taxon>
        <taxon>Eupercaria</taxon>
        <taxon>Perciformes</taxon>
        <taxon>Cottioidei</taxon>
        <taxon>Cottales</taxon>
        <taxon>Liparidae</taxon>
        <taxon>Liparis</taxon>
    </lineage>
</organism>
<dbReference type="EMBL" id="SRLO01000182">
    <property type="protein sequence ID" value="TNN68943.1"/>
    <property type="molecule type" value="Genomic_DNA"/>
</dbReference>
<sequence length="71" mass="7275">MKCLLGPHYGATRRPCGEAVWRGPGGRLLSGRIRDGSDGLFPQPGFLAPEESAEAGSARVPQPSGSGGAAR</sequence>
<dbReference type="AlphaFoldDB" id="A0A4Z2HVE9"/>
<name>A0A4Z2HVE9_9TELE</name>
<accession>A0A4Z2HVE9</accession>